<dbReference type="PROSITE" id="PS51683">
    <property type="entry name" value="SAM_OMT_II"/>
    <property type="match status" value="1"/>
</dbReference>
<gene>
    <name evidence="6" type="ORF">WOLCODRAFT_98482</name>
</gene>
<evidence type="ECO:0000313" key="7">
    <source>
        <dbReference type="Proteomes" id="UP000218811"/>
    </source>
</evidence>
<dbReference type="GO" id="GO:0046983">
    <property type="term" value="F:protein dimerization activity"/>
    <property type="evidence" value="ECO:0007669"/>
    <property type="project" value="InterPro"/>
</dbReference>
<proteinExistence type="predicted"/>
<dbReference type="Gene3D" id="3.40.50.150">
    <property type="entry name" value="Vaccinia Virus protein VP39"/>
    <property type="match status" value="1"/>
</dbReference>
<sequence>MSSRSKTDQLRSLLRLLNDAANTILTEWEAEEQIILDSSQPVTHPSVPTAELFEARRIFLGACGMCIDIVQDPLIRLTEVVFSHLTAAALRVAAEARIADILAKADPNEGLSIKEITRQCGIQDWKLVRVLRCLCGLNIFAETRNECFINTPTSHQLVGNEQLRFNSSMEMSAASAKLSAVLFDPIKTKSTSPRETAFQEAFATTMTLWEYLEHVSKGSSASSLGQTPLDIWTTGMTAGAQVELPTLCMDYPWGDLGPCLVIDVGGGVGGKSLELAKHYPNLRFIIQDREDVLVQAHAVWHRDYPAALAAGRVAFMPHDFFTKQTVIGADIYLLGNILHDWPDDECVTILKNLRQAMKLDSRILVIDQVVHTTVGSPSMKTAPPPLLPNYGYASHYAATRTLSMLTLFNGTERTPEELEALAAQSGLKVMKIWECRSMAYITELRRADVVM</sequence>
<dbReference type="Pfam" id="PF08100">
    <property type="entry name" value="Dimerisation"/>
    <property type="match status" value="1"/>
</dbReference>
<evidence type="ECO:0000259" key="5">
    <source>
        <dbReference type="Pfam" id="PF08100"/>
    </source>
</evidence>
<feature type="domain" description="O-methyltransferase C-terminal" evidence="4">
    <location>
        <begin position="261"/>
        <end position="427"/>
    </location>
</feature>
<dbReference type="PANTHER" id="PTHR43712">
    <property type="entry name" value="PUTATIVE (AFU_ORTHOLOGUE AFUA_4G14580)-RELATED"/>
    <property type="match status" value="1"/>
</dbReference>
<dbReference type="Proteomes" id="UP000218811">
    <property type="component" value="Unassembled WGS sequence"/>
</dbReference>
<name>A0A2H3JF78_WOLCO</name>
<dbReference type="InterPro" id="IPR016461">
    <property type="entry name" value="COMT-like"/>
</dbReference>
<dbReference type="InterPro" id="IPR029063">
    <property type="entry name" value="SAM-dependent_MTases_sf"/>
</dbReference>
<dbReference type="AlphaFoldDB" id="A0A2H3JF78"/>
<keyword evidence="3" id="KW-0949">S-adenosyl-L-methionine</keyword>
<dbReference type="SUPFAM" id="SSF46785">
    <property type="entry name" value="Winged helix' DNA-binding domain"/>
    <property type="match status" value="1"/>
</dbReference>
<dbReference type="Gene3D" id="1.10.10.10">
    <property type="entry name" value="Winged helix-like DNA-binding domain superfamily/Winged helix DNA-binding domain"/>
    <property type="match status" value="1"/>
</dbReference>
<dbReference type="OMA" id="NECFINT"/>
<evidence type="ECO:0000313" key="6">
    <source>
        <dbReference type="EMBL" id="PCH40195.1"/>
    </source>
</evidence>
<keyword evidence="2 6" id="KW-0808">Transferase</keyword>
<dbReference type="InterPro" id="IPR012967">
    <property type="entry name" value="COMT_dimerisation"/>
</dbReference>
<dbReference type="InterPro" id="IPR001077">
    <property type="entry name" value="COMT_C"/>
</dbReference>
<dbReference type="GO" id="GO:0032259">
    <property type="term" value="P:methylation"/>
    <property type="evidence" value="ECO:0007669"/>
    <property type="project" value="UniProtKB-KW"/>
</dbReference>
<keyword evidence="1 6" id="KW-0489">Methyltransferase</keyword>
<organism evidence="6 7">
    <name type="scientific">Wolfiporia cocos (strain MD-104)</name>
    <name type="common">Brown rot fungus</name>
    <dbReference type="NCBI Taxonomy" id="742152"/>
    <lineage>
        <taxon>Eukaryota</taxon>
        <taxon>Fungi</taxon>
        <taxon>Dikarya</taxon>
        <taxon>Basidiomycota</taxon>
        <taxon>Agaricomycotina</taxon>
        <taxon>Agaricomycetes</taxon>
        <taxon>Polyporales</taxon>
        <taxon>Phaeolaceae</taxon>
        <taxon>Wolfiporia</taxon>
    </lineage>
</organism>
<dbReference type="PANTHER" id="PTHR43712:SF2">
    <property type="entry name" value="O-METHYLTRANSFERASE CICE"/>
    <property type="match status" value="1"/>
</dbReference>
<accession>A0A2H3JF78</accession>
<reference evidence="6 7" key="1">
    <citation type="journal article" date="2012" name="Science">
        <title>The Paleozoic origin of enzymatic lignin decomposition reconstructed from 31 fungal genomes.</title>
        <authorList>
            <person name="Floudas D."/>
            <person name="Binder M."/>
            <person name="Riley R."/>
            <person name="Barry K."/>
            <person name="Blanchette R.A."/>
            <person name="Henrissat B."/>
            <person name="Martinez A.T."/>
            <person name="Otillar R."/>
            <person name="Spatafora J.W."/>
            <person name="Yadav J.S."/>
            <person name="Aerts A."/>
            <person name="Benoit I."/>
            <person name="Boyd A."/>
            <person name="Carlson A."/>
            <person name="Copeland A."/>
            <person name="Coutinho P.M."/>
            <person name="de Vries R.P."/>
            <person name="Ferreira P."/>
            <person name="Findley K."/>
            <person name="Foster B."/>
            <person name="Gaskell J."/>
            <person name="Glotzer D."/>
            <person name="Gorecki P."/>
            <person name="Heitman J."/>
            <person name="Hesse C."/>
            <person name="Hori C."/>
            <person name="Igarashi K."/>
            <person name="Jurgens J.A."/>
            <person name="Kallen N."/>
            <person name="Kersten P."/>
            <person name="Kohler A."/>
            <person name="Kuees U."/>
            <person name="Kumar T.K.A."/>
            <person name="Kuo A."/>
            <person name="LaButti K."/>
            <person name="Larrondo L.F."/>
            <person name="Lindquist E."/>
            <person name="Ling A."/>
            <person name="Lombard V."/>
            <person name="Lucas S."/>
            <person name="Lundell T."/>
            <person name="Martin R."/>
            <person name="McLaughlin D.J."/>
            <person name="Morgenstern I."/>
            <person name="Morin E."/>
            <person name="Murat C."/>
            <person name="Nagy L.G."/>
            <person name="Nolan M."/>
            <person name="Ohm R.A."/>
            <person name="Patyshakuliyeva A."/>
            <person name="Rokas A."/>
            <person name="Ruiz-Duenas F.J."/>
            <person name="Sabat G."/>
            <person name="Salamov A."/>
            <person name="Samejima M."/>
            <person name="Schmutz J."/>
            <person name="Slot J.C."/>
            <person name="St John F."/>
            <person name="Stenlid J."/>
            <person name="Sun H."/>
            <person name="Sun S."/>
            <person name="Syed K."/>
            <person name="Tsang A."/>
            <person name="Wiebenga A."/>
            <person name="Young D."/>
            <person name="Pisabarro A."/>
            <person name="Eastwood D.C."/>
            <person name="Martin F."/>
            <person name="Cullen D."/>
            <person name="Grigoriev I.V."/>
            <person name="Hibbett D.S."/>
        </authorList>
    </citation>
    <scope>NUCLEOTIDE SEQUENCE [LARGE SCALE GENOMIC DNA]</scope>
    <source>
        <strain evidence="6 7">MD-104</strain>
    </source>
</reference>
<evidence type="ECO:0000259" key="4">
    <source>
        <dbReference type="Pfam" id="PF00891"/>
    </source>
</evidence>
<dbReference type="Pfam" id="PF00891">
    <property type="entry name" value="Methyltransf_2"/>
    <property type="match status" value="1"/>
</dbReference>
<evidence type="ECO:0000256" key="1">
    <source>
        <dbReference type="ARBA" id="ARBA00022603"/>
    </source>
</evidence>
<dbReference type="EMBL" id="KB468053">
    <property type="protein sequence ID" value="PCH40195.1"/>
    <property type="molecule type" value="Genomic_DNA"/>
</dbReference>
<evidence type="ECO:0000256" key="3">
    <source>
        <dbReference type="ARBA" id="ARBA00022691"/>
    </source>
</evidence>
<dbReference type="SUPFAM" id="SSF53335">
    <property type="entry name" value="S-adenosyl-L-methionine-dependent methyltransferases"/>
    <property type="match status" value="1"/>
</dbReference>
<dbReference type="GO" id="GO:0008171">
    <property type="term" value="F:O-methyltransferase activity"/>
    <property type="evidence" value="ECO:0007669"/>
    <property type="project" value="InterPro"/>
</dbReference>
<evidence type="ECO:0000256" key="2">
    <source>
        <dbReference type="ARBA" id="ARBA00022679"/>
    </source>
</evidence>
<dbReference type="STRING" id="742152.A0A2H3JF78"/>
<keyword evidence="7" id="KW-1185">Reference proteome</keyword>
<feature type="domain" description="O-methyltransferase dimerisation" evidence="5">
    <location>
        <begin position="80"/>
        <end position="158"/>
    </location>
</feature>
<dbReference type="InterPro" id="IPR036388">
    <property type="entry name" value="WH-like_DNA-bd_sf"/>
</dbReference>
<dbReference type="OrthoDB" id="2410195at2759"/>
<dbReference type="InterPro" id="IPR036390">
    <property type="entry name" value="WH_DNA-bd_sf"/>
</dbReference>
<protein>
    <submittedName>
        <fullName evidence="6">S-adenosyl-L-methionine-dependent methyltransferase</fullName>
    </submittedName>
</protein>